<comment type="caution">
    <text evidence="2">The sequence shown here is derived from an EMBL/GenBank/DDBJ whole genome shotgun (WGS) entry which is preliminary data.</text>
</comment>
<keyword evidence="3" id="KW-1185">Reference proteome</keyword>
<name>A0ABU2FP97_9EURY</name>
<protein>
    <recommendedName>
        <fullName evidence="1">Halobacterial output domain-containing protein</fullName>
    </recommendedName>
</protein>
<feature type="domain" description="Halobacterial output" evidence="1">
    <location>
        <begin position="24"/>
        <end position="90"/>
    </location>
</feature>
<dbReference type="RefSeq" id="WP_310900407.1">
    <property type="nucleotide sequence ID" value="NZ_JAMQOS010000003.1"/>
</dbReference>
<evidence type="ECO:0000313" key="3">
    <source>
        <dbReference type="Proteomes" id="UP001268864"/>
    </source>
</evidence>
<reference evidence="2 3" key="1">
    <citation type="submission" date="2022-06" db="EMBL/GenBank/DDBJ databases">
        <title>Halomicroarcula sp. a new haloarchaeum isolate from saline soil.</title>
        <authorList>
            <person name="Strakova D."/>
            <person name="Galisteo C."/>
            <person name="Sanchez-Porro C."/>
            <person name="Ventosa A."/>
        </authorList>
    </citation>
    <scope>NUCLEOTIDE SEQUENCE [LARGE SCALE GENOMIC DNA]</scope>
    <source>
        <strain evidence="2 3">S3CR25-11</strain>
    </source>
</reference>
<organism evidence="2 3">
    <name type="scientific">Haloarcula onubensis</name>
    <dbReference type="NCBI Taxonomy" id="2950539"/>
    <lineage>
        <taxon>Archaea</taxon>
        <taxon>Methanobacteriati</taxon>
        <taxon>Methanobacteriota</taxon>
        <taxon>Stenosarchaea group</taxon>
        <taxon>Halobacteria</taxon>
        <taxon>Halobacteriales</taxon>
        <taxon>Haloarculaceae</taxon>
        <taxon>Haloarcula</taxon>
    </lineage>
</organism>
<gene>
    <name evidence="2" type="ORF">NDI86_10620</name>
</gene>
<evidence type="ECO:0000259" key="1">
    <source>
        <dbReference type="Pfam" id="PF18545"/>
    </source>
</evidence>
<dbReference type="Pfam" id="PF18545">
    <property type="entry name" value="HalOD1"/>
    <property type="match status" value="1"/>
</dbReference>
<accession>A0ABU2FP97</accession>
<proteinExistence type="predicted"/>
<sequence>MTDERHPRDTDSTRLHHDWEAGSRLSLTVVDAVAAHRAEAPTELAPLYGSIDLEALEGLVDSLDRGDGRVTFTHDGYDVTVSADGEVVVRDAVVDTDPDAAFEAELTRLVLRAAADGVALDGGWTCTDGTDGPSWVVDIARRR</sequence>
<dbReference type="InterPro" id="IPR040624">
    <property type="entry name" value="HalOD1"/>
</dbReference>
<dbReference type="Proteomes" id="UP001268864">
    <property type="component" value="Unassembled WGS sequence"/>
</dbReference>
<evidence type="ECO:0000313" key="2">
    <source>
        <dbReference type="EMBL" id="MDS0282578.1"/>
    </source>
</evidence>
<dbReference type="EMBL" id="JAMQOS010000003">
    <property type="protein sequence ID" value="MDS0282578.1"/>
    <property type="molecule type" value="Genomic_DNA"/>
</dbReference>